<dbReference type="Proteomes" id="UP001396334">
    <property type="component" value="Unassembled WGS sequence"/>
</dbReference>
<keyword evidence="3" id="KW-1185">Reference proteome</keyword>
<proteinExistence type="inferred from homology"/>
<dbReference type="InterPro" id="IPR005527">
    <property type="entry name" value="MinE"/>
</dbReference>
<reference evidence="2 3" key="1">
    <citation type="journal article" date="2024" name="G3 (Bethesda)">
        <title>Genome assembly of Hibiscus sabdariffa L. provides insights into metabolisms of medicinal natural products.</title>
        <authorList>
            <person name="Kim T."/>
        </authorList>
    </citation>
    <scope>NUCLEOTIDE SEQUENCE [LARGE SCALE GENOMIC DNA]</scope>
    <source>
        <strain evidence="2">TK-2024</strain>
        <tissue evidence="2">Old leaves</tissue>
    </source>
</reference>
<comment type="caution">
    <text evidence="2">The sequence shown here is derived from an EMBL/GenBank/DDBJ whole genome shotgun (WGS) entry which is preliminary data.</text>
</comment>
<evidence type="ECO:0008006" key="4">
    <source>
        <dbReference type="Google" id="ProtNLM"/>
    </source>
</evidence>
<dbReference type="Gene3D" id="3.30.1070.10">
    <property type="entry name" value="Cell division topological specificity factor MinE"/>
    <property type="match status" value="1"/>
</dbReference>
<sequence length="227" mass="25334">MATFGNLRVDATLSSYHQHPFRSSVPPSKVDFMCFENGGSRFSGMTRKWNGLTISSQSIGGQTKRSAGIMGDFKLSPNAVREDVESFLLHAINMSFFERLNLAWKIVFPSPATRRSSNANIAKQRLRMILFSDRCAVSEEAKQKIVKNIVHALSDFVEIESKDKVQLSVSTDSDLGTIYSVTVPVRRVKAEYQEEDGAGTITNIEYKDTGARSGSVDVRFDFYVPDE</sequence>
<evidence type="ECO:0000313" key="3">
    <source>
        <dbReference type="Proteomes" id="UP001396334"/>
    </source>
</evidence>
<name>A0ABR2PZU6_9ROSI</name>
<dbReference type="InterPro" id="IPR036707">
    <property type="entry name" value="MinE_sf"/>
</dbReference>
<evidence type="ECO:0000313" key="2">
    <source>
        <dbReference type="EMBL" id="KAK8993737.1"/>
    </source>
</evidence>
<gene>
    <name evidence="2" type="ORF">V6N11_007957</name>
</gene>
<comment type="similarity">
    <text evidence="1">Belongs to the MinE family.</text>
</comment>
<accession>A0ABR2PZU6</accession>
<protein>
    <recommendedName>
        <fullName evidence="4">Plastid division regulator MinE</fullName>
    </recommendedName>
</protein>
<organism evidence="2 3">
    <name type="scientific">Hibiscus sabdariffa</name>
    <name type="common">roselle</name>
    <dbReference type="NCBI Taxonomy" id="183260"/>
    <lineage>
        <taxon>Eukaryota</taxon>
        <taxon>Viridiplantae</taxon>
        <taxon>Streptophyta</taxon>
        <taxon>Embryophyta</taxon>
        <taxon>Tracheophyta</taxon>
        <taxon>Spermatophyta</taxon>
        <taxon>Magnoliopsida</taxon>
        <taxon>eudicotyledons</taxon>
        <taxon>Gunneridae</taxon>
        <taxon>Pentapetalae</taxon>
        <taxon>rosids</taxon>
        <taxon>malvids</taxon>
        <taxon>Malvales</taxon>
        <taxon>Malvaceae</taxon>
        <taxon>Malvoideae</taxon>
        <taxon>Hibiscus</taxon>
    </lineage>
</organism>
<dbReference type="Pfam" id="PF03776">
    <property type="entry name" value="MinE"/>
    <property type="match status" value="1"/>
</dbReference>
<dbReference type="PANTHER" id="PTHR33404:SF2">
    <property type="entry name" value="CELL DIVISION TOPOLOGICAL SPECIFICITY FACTOR HOMOLOG, CHLOROPLASTIC"/>
    <property type="match status" value="1"/>
</dbReference>
<dbReference type="PANTHER" id="PTHR33404">
    <property type="entry name" value="CELL DIVISION TOPOLOGICAL SPECIFICITY FACTOR HOMOLOG, CHLOROPLASTIC"/>
    <property type="match status" value="1"/>
</dbReference>
<dbReference type="EMBL" id="JBBPBN010000048">
    <property type="protein sequence ID" value="KAK8993737.1"/>
    <property type="molecule type" value="Genomic_DNA"/>
</dbReference>
<evidence type="ECO:0000256" key="1">
    <source>
        <dbReference type="ARBA" id="ARBA00008168"/>
    </source>
</evidence>